<feature type="transmembrane region" description="Helical" evidence="23">
    <location>
        <begin position="29"/>
        <end position="49"/>
    </location>
</feature>
<dbReference type="Gene3D" id="1.10.287.130">
    <property type="match status" value="1"/>
</dbReference>
<dbReference type="SMART" id="SM00387">
    <property type="entry name" value="HATPase_c"/>
    <property type="match status" value="1"/>
</dbReference>
<dbReference type="InterPro" id="IPR003594">
    <property type="entry name" value="HATPase_dom"/>
</dbReference>
<dbReference type="InterPro" id="IPR050980">
    <property type="entry name" value="2C_sensor_his_kinase"/>
</dbReference>
<dbReference type="Pfam" id="PF00672">
    <property type="entry name" value="HAMP"/>
    <property type="match status" value="1"/>
</dbReference>
<dbReference type="CDD" id="cd06225">
    <property type="entry name" value="HAMP"/>
    <property type="match status" value="1"/>
</dbReference>
<keyword evidence="15" id="KW-0904">Protein phosphatase</keyword>
<dbReference type="GO" id="GO:0005524">
    <property type="term" value="F:ATP binding"/>
    <property type="evidence" value="ECO:0007669"/>
    <property type="project" value="UniProtKB-KW"/>
</dbReference>
<evidence type="ECO:0000256" key="5">
    <source>
        <dbReference type="ARBA" id="ARBA00012438"/>
    </source>
</evidence>
<evidence type="ECO:0000256" key="14">
    <source>
        <dbReference type="ARBA" id="ARBA00022842"/>
    </source>
</evidence>
<comment type="caution">
    <text evidence="26">The sequence shown here is derived from an EMBL/GenBank/DDBJ whole genome shotgun (WGS) entry which is preliminary data.</text>
</comment>
<dbReference type="InterPro" id="IPR004358">
    <property type="entry name" value="Sig_transdc_His_kin-like_C"/>
</dbReference>
<dbReference type="InterPro" id="IPR036890">
    <property type="entry name" value="HATPase_C_sf"/>
</dbReference>
<dbReference type="InterPro" id="IPR036097">
    <property type="entry name" value="HisK_dim/P_sf"/>
</dbReference>
<evidence type="ECO:0000259" key="25">
    <source>
        <dbReference type="PROSITE" id="PS50885"/>
    </source>
</evidence>
<dbReference type="CDD" id="cd00075">
    <property type="entry name" value="HATPase"/>
    <property type="match status" value="1"/>
</dbReference>
<keyword evidence="11" id="KW-0418">Kinase</keyword>
<evidence type="ECO:0000256" key="23">
    <source>
        <dbReference type="SAM" id="Phobius"/>
    </source>
</evidence>
<dbReference type="PROSITE" id="PS50109">
    <property type="entry name" value="HIS_KIN"/>
    <property type="match status" value="1"/>
</dbReference>
<dbReference type="InterPro" id="IPR003660">
    <property type="entry name" value="HAMP_dom"/>
</dbReference>
<feature type="transmembrane region" description="Helical" evidence="23">
    <location>
        <begin position="55"/>
        <end position="74"/>
    </location>
</feature>
<organism evidence="26 27">
    <name type="scientific">Aquipuribacter nitratireducens</name>
    <dbReference type="NCBI Taxonomy" id="650104"/>
    <lineage>
        <taxon>Bacteria</taxon>
        <taxon>Bacillati</taxon>
        <taxon>Actinomycetota</taxon>
        <taxon>Actinomycetes</taxon>
        <taxon>Micrococcales</taxon>
        <taxon>Intrasporangiaceae</taxon>
        <taxon>Aquipuribacter</taxon>
    </lineage>
</organism>
<evidence type="ECO:0000256" key="7">
    <source>
        <dbReference type="ARBA" id="ARBA00022553"/>
    </source>
</evidence>
<evidence type="ECO:0000256" key="22">
    <source>
        <dbReference type="ARBA" id="ARBA00041776"/>
    </source>
</evidence>
<reference evidence="27" key="1">
    <citation type="journal article" date="2019" name="Int. J. Syst. Evol. Microbiol.">
        <title>The Global Catalogue of Microorganisms (GCM) 10K type strain sequencing project: providing services to taxonomists for standard genome sequencing and annotation.</title>
        <authorList>
            <consortium name="The Broad Institute Genomics Platform"/>
            <consortium name="The Broad Institute Genome Sequencing Center for Infectious Disease"/>
            <person name="Wu L."/>
            <person name="Ma J."/>
        </authorList>
    </citation>
    <scope>NUCLEOTIDE SEQUENCE [LARGE SCALE GENOMIC DNA]</scope>
    <source>
        <strain evidence="27">CCUG 43114</strain>
    </source>
</reference>
<accession>A0ABW0GM22</accession>
<dbReference type="Pfam" id="PF02518">
    <property type="entry name" value="HATPase_c"/>
    <property type="match status" value="1"/>
</dbReference>
<dbReference type="SUPFAM" id="SSF158472">
    <property type="entry name" value="HAMP domain-like"/>
    <property type="match status" value="1"/>
</dbReference>
<feature type="domain" description="Histidine kinase" evidence="24">
    <location>
        <begin position="139"/>
        <end position="358"/>
    </location>
</feature>
<keyword evidence="13 26" id="KW-0067">ATP-binding</keyword>
<dbReference type="Proteomes" id="UP001596122">
    <property type="component" value="Unassembled WGS sequence"/>
</dbReference>
<keyword evidence="12" id="KW-0378">Hydrolase</keyword>
<dbReference type="SUPFAM" id="SSF55874">
    <property type="entry name" value="ATPase domain of HSP90 chaperone/DNA topoisomerase II/histidine kinase"/>
    <property type="match status" value="1"/>
</dbReference>
<evidence type="ECO:0000313" key="26">
    <source>
        <dbReference type="EMBL" id="MFC5380963.1"/>
    </source>
</evidence>
<keyword evidence="27" id="KW-1185">Reference proteome</keyword>
<evidence type="ECO:0000256" key="21">
    <source>
        <dbReference type="ARBA" id="ARBA00040454"/>
    </source>
</evidence>
<keyword evidence="9 23" id="KW-0812">Transmembrane</keyword>
<dbReference type="RefSeq" id="WP_340270829.1">
    <property type="nucleotide sequence ID" value="NZ_JBBEOG010000008.1"/>
</dbReference>
<evidence type="ECO:0000256" key="15">
    <source>
        <dbReference type="ARBA" id="ARBA00022912"/>
    </source>
</evidence>
<dbReference type="EC" id="2.7.13.3" evidence="5"/>
<dbReference type="Gene3D" id="6.10.340.10">
    <property type="match status" value="1"/>
</dbReference>
<dbReference type="Gene3D" id="3.30.565.10">
    <property type="entry name" value="Histidine kinase-like ATPase, C-terminal domain"/>
    <property type="match status" value="1"/>
</dbReference>
<evidence type="ECO:0000256" key="10">
    <source>
        <dbReference type="ARBA" id="ARBA00022741"/>
    </source>
</evidence>
<evidence type="ECO:0000256" key="11">
    <source>
        <dbReference type="ARBA" id="ARBA00022777"/>
    </source>
</evidence>
<keyword evidence="23" id="KW-0472">Membrane</keyword>
<evidence type="ECO:0000256" key="13">
    <source>
        <dbReference type="ARBA" id="ARBA00022840"/>
    </source>
</evidence>
<evidence type="ECO:0000256" key="18">
    <source>
        <dbReference type="ARBA" id="ARBA00023016"/>
    </source>
</evidence>
<keyword evidence="14" id="KW-0460">Magnesium</keyword>
<dbReference type="SMART" id="SM00388">
    <property type="entry name" value="HisKA"/>
    <property type="match status" value="1"/>
</dbReference>
<sequence>MSAASAVTRARRLPDLRPLDPVRSVKAKLALVVVGSLTAGLAVSTAGTRLLDGDVVWVSVLALAVAVGLVQVLAHGMTSPLRQMTQAARAMAAGEAPGPAVAPVATTSRDEVGELARAFTAMARDLEDVDRQRRELLADVAHELRTPVAALRAQLENLVDGVRAPDPDALGAALHETERLGDLVEDLLGLARSAGTGLRLEVTRVPVLPAVEEVVALAARAHPGSDLRTDVAPDLVAWADARRLRQVLTNLVDNACRHGSPDGLVLVSARPGPAGAVVLDVHDDGPGIPDEQRQSVFDRFRRGTGAQHATPPEPDGRGGGTGLGLAIVRWAVELHGGRVAVLPGDVGCRVRVLLPGPAQEGDR</sequence>
<evidence type="ECO:0000256" key="8">
    <source>
        <dbReference type="ARBA" id="ARBA00022679"/>
    </source>
</evidence>
<comment type="subcellular location">
    <subcellularLocation>
        <location evidence="4">Cell membrane</location>
        <topology evidence="4">Multi-pass membrane protein</topology>
    </subcellularLocation>
</comment>
<dbReference type="SMART" id="SM00304">
    <property type="entry name" value="HAMP"/>
    <property type="match status" value="1"/>
</dbReference>
<dbReference type="InterPro" id="IPR003661">
    <property type="entry name" value="HisK_dim/P_dom"/>
</dbReference>
<keyword evidence="6" id="KW-1003">Cell membrane</keyword>
<comment type="catalytic activity">
    <reaction evidence="1">
        <text>ATP + protein L-histidine = ADP + protein N-phospho-L-histidine.</text>
        <dbReference type="EC" id="2.7.13.3"/>
    </reaction>
</comment>
<keyword evidence="8" id="KW-0808">Transferase</keyword>
<evidence type="ECO:0000256" key="17">
    <source>
        <dbReference type="ARBA" id="ARBA00023012"/>
    </source>
</evidence>
<evidence type="ECO:0000256" key="9">
    <source>
        <dbReference type="ARBA" id="ARBA00022692"/>
    </source>
</evidence>
<feature type="domain" description="HAMP" evidence="25">
    <location>
        <begin position="75"/>
        <end position="131"/>
    </location>
</feature>
<keyword evidence="20" id="KW-0464">Manganese</keyword>
<evidence type="ECO:0000256" key="20">
    <source>
        <dbReference type="ARBA" id="ARBA00023211"/>
    </source>
</evidence>
<evidence type="ECO:0000256" key="16">
    <source>
        <dbReference type="ARBA" id="ARBA00022989"/>
    </source>
</evidence>
<evidence type="ECO:0000256" key="19">
    <source>
        <dbReference type="ARBA" id="ARBA00023026"/>
    </source>
</evidence>
<gene>
    <name evidence="26" type="ORF">ACFPJ6_09180</name>
</gene>
<keyword evidence="17" id="KW-0902">Two-component regulatory system</keyword>
<evidence type="ECO:0000256" key="3">
    <source>
        <dbReference type="ARBA" id="ARBA00001946"/>
    </source>
</evidence>
<evidence type="ECO:0000259" key="24">
    <source>
        <dbReference type="PROSITE" id="PS50109"/>
    </source>
</evidence>
<comment type="cofactor">
    <cofactor evidence="2">
        <name>Mn(2+)</name>
        <dbReference type="ChEBI" id="CHEBI:29035"/>
    </cofactor>
</comment>
<keyword evidence="18" id="KW-0346">Stress response</keyword>
<evidence type="ECO:0000256" key="1">
    <source>
        <dbReference type="ARBA" id="ARBA00000085"/>
    </source>
</evidence>
<dbReference type="PROSITE" id="PS50885">
    <property type="entry name" value="HAMP"/>
    <property type="match status" value="1"/>
</dbReference>
<dbReference type="CDD" id="cd00082">
    <property type="entry name" value="HisKA"/>
    <property type="match status" value="1"/>
</dbReference>
<dbReference type="InterPro" id="IPR005467">
    <property type="entry name" value="His_kinase_dom"/>
</dbReference>
<proteinExistence type="predicted"/>
<protein>
    <recommendedName>
        <fullName evidence="21">Signal transduction histidine-protein kinase/phosphatase MprB</fullName>
        <ecNumber evidence="5">2.7.13.3</ecNumber>
    </recommendedName>
    <alternativeName>
        <fullName evidence="22">Mycobacterial persistence regulator B</fullName>
    </alternativeName>
</protein>
<keyword evidence="10" id="KW-0547">Nucleotide-binding</keyword>
<dbReference type="PANTHER" id="PTHR44936:SF9">
    <property type="entry name" value="SENSOR PROTEIN CREC"/>
    <property type="match status" value="1"/>
</dbReference>
<dbReference type="SUPFAM" id="SSF47384">
    <property type="entry name" value="Homodimeric domain of signal transducing histidine kinase"/>
    <property type="match status" value="1"/>
</dbReference>
<keyword evidence="16 23" id="KW-1133">Transmembrane helix</keyword>
<dbReference type="Pfam" id="PF00512">
    <property type="entry name" value="HisKA"/>
    <property type="match status" value="1"/>
</dbReference>
<dbReference type="PRINTS" id="PR00344">
    <property type="entry name" value="BCTRLSENSOR"/>
</dbReference>
<dbReference type="PANTHER" id="PTHR44936">
    <property type="entry name" value="SENSOR PROTEIN CREC"/>
    <property type="match status" value="1"/>
</dbReference>
<evidence type="ECO:0000256" key="4">
    <source>
        <dbReference type="ARBA" id="ARBA00004651"/>
    </source>
</evidence>
<evidence type="ECO:0000313" key="27">
    <source>
        <dbReference type="Proteomes" id="UP001596122"/>
    </source>
</evidence>
<evidence type="ECO:0000256" key="12">
    <source>
        <dbReference type="ARBA" id="ARBA00022801"/>
    </source>
</evidence>
<keyword evidence="19" id="KW-0843">Virulence</keyword>
<comment type="cofactor">
    <cofactor evidence="3">
        <name>Mg(2+)</name>
        <dbReference type="ChEBI" id="CHEBI:18420"/>
    </cofactor>
</comment>
<dbReference type="EMBL" id="JBHSLD010000007">
    <property type="protein sequence ID" value="MFC5380963.1"/>
    <property type="molecule type" value="Genomic_DNA"/>
</dbReference>
<evidence type="ECO:0000256" key="6">
    <source>
        <dbReference type="ARBA" id="ARBA00022475"/>
    </source>
</evidence>
<evidence type="ECO:0000256" key="2">
    <source>
        <dbReference type="ARBA" id="ARBA00001936"/>
    </source>
</evidence>
<keyword evidence="7" id="KW-0597">Phosphoprotein</keyword>
<name>A0ABW0GM22_9MICO</name>